<organism evidence="2 3">
    <name type="scientific">Achlya hypogyna</name>
    <name type="common">Oomycete</name>
    <name type="synonym">Protoachlya hypogyna</name>
    <dbReference type="NCBI Taxonomy" id="1202772"/>
    <lineage>
        <taxon>Eukaryota</taxon>
        <taxon>Sar</taxon>
        <taxon>Stramenopiles</taxon>
        <taxon>Oomycota</taxon>
        <taxon>Saprolegniomycetes</taxon>
        <taxon>Saprolegniales</taxon>
        <taxon>Achlyaceae</taxon>
        <taxon>Achlya</taxon>
    </lineage>
</organism>
<reference evidence="2 3" key="1">
    <citation type="journal article" date="2014" name="Genome Biol. Evol.">
        <title>The secreted proteins of Achlya hypogyna and Thraustotheca clavata identify the ancestral oomycete secretome and reveal gene acquisitions by horizontal gene transfer.</title>
        <authorList>
            <person name="Misner I."/>
            <person name="Blouin N."/>
            <person name="Leonard G."/>
            <person name="Richards T.A."/>
            <person name="Lane C.E."/>
        </authorList>
    </citation>
    <scope>NUCLEOTIDE SEQUENCE [LARGE SCALE GENOMIC DNA]</scope>
    <source>
        <strain evidence="2 3">ATCC 48635</strain>
    </source>
</reference>
<feature type="domain" description="Tubulin--tyrosine ligase-like protein 12 SET-like" evidence="1">
    <location>
        <begin position="64"/>
        <end position="204"/>
    </location>
</feature>
<dbReference type="GO" id="GO:0005737">
    <property type="term" value="C:cytoplasm"/>
    <property type="evidence" value="ECO:0007669"/>
    <property type="project" value="TreeGrafter"/>
</dbReference>
<dbReference type="EMBL" id="JNBR01001700">
    <property type="protein sequence ID" value="OQR85372.1"/>
    <property type="molecule type" value="Genomic_DNA"/>
</dbReference>
<evidence type="ECO:0000313" key="3">
    <source>
        <dbReference type="Proteomes" id="UP000243579"/>
    </source>
</evidence>
<dbReference type="GO" id="GO:0016874">
    <property type="term" value="F:ligase activity"/>
    <property type="evidence" value="ECO:0007669"/>
    <property type="project" value="UniProtKB-KW"/>
</dbReference>
<evidence type="ECO:0000259" key="1">
    <source>
        <dbReference type="Pfam" id="PF25556"/>
    </source>
</evidence>
<dbReference type="PROSITE" id="PS51221">
    <property type="entry name" value="TTL"/>
    <property type="match status" value="1"/>
</dbReference>
<dbReference type="InterPro" id="IPR057954">
    <property type="entry name" value="SET_TTL12"/>
</dbReference>
<dbReference type="InterPro" id="IPR004344">
    <property type="entry name" value="TTL/TTLL_fam"/>
</dbReference>
<keyword evidence="2" id="KW-0436">Ligase</keyword>
<dbReference type="Pfam" id="PF03133">
    <property type="entry name" value="TTL"/>
    <property type="match status" value="1"/>
</dbReference>
<dbReference type="Proteomes" id="UP000243579">
    <property type="component" value="Unassembled WGS sequence"/>
</dbReference>
<proteinExistence type="predicted"/>
<keyword evidence="3" id="KW-1185">Reference proteome</keyword>
<comment type="caution">
    <text evidence="2">The sequence shown here is derived from an EMBL/GenBank/DDBJ whole genome shotgun (WGS) entry which is preliminary data.</text>
</comment>
<dbReference type="AlphaFoldDB" id="A0A1V9YI35"/>
<sequence>MSSPAAYATFLVHHEAQLRATGIPEHLWPSLFQKLSNEVFDAGNYFQLARDEDGDLHAVVLADLPASHPDAVFLVDHAWTFTTDNSNARDALTTAPNLLPRMEALMQLSGEGSTAERATAILKAVWRYANSYRLGHLRPEEAATVWYVMDEFGSAIEHSDEPTFRMAPFYYAPAQCAFSILWPIVDVEANDFASLSYVAAATDDVRVALCAGLFYPRGEEYAEQLPEICARRQLRETSLTAQYTRDDESVVGAMDVRQPATEWELPIKVCTDLKLMKEFLDDPNFVFVDHEDDANVVWPTRHIKDYGALHSNPNVKVFNQFPNEKILTCKDLLYETCKRAYGNQCPPFMALTFNMESELPELMREYVRREEAGEDNIWICKPWNLARSLDTTIATSSANLVKLAQTGPKVACKYITQPVLIKERKFDFRFLVMLVDTEPLELYVSGVYWLRIANKPFTMDNFDDFQKHFTVMNYTDYGVEIMDNQEFEGHFAREYPSQEWAAVKTDIFASIKALFAAATSRPAPLGLGNSKKSRALYGVDVMLEWQEDKIHPVILECNFHPDCTRASRYFPKFFNDLLNVLVLNKPEAAVYGVTKL</sequence>
<dbReference type="InterPro" id="IPR027749">
    <property type="entry name" value="TTLL12"/>
</dbReference>
<accession>A0A1V9YI35</accession>
<protein>
    <submittedName>
        <fullName evidence="2">Ubulin-tyrosine ligase-like protein</fullName>
    </submittedName>
</protein>
<dbReference type="PANTHER" id="PTHR46088">
    <property type="entry name" value="TUBULIN--TYROSINE LIGASE-LIKE PROTEIN 12"/>
    <property type="match status" value="1"/>
</dbReference>
<gene>
    <name evidence="2" type="ORF">ACHHYP_11907</name>
</gene>
<name>A0A1V9YI35_ACHHY</name>
<dbReference type="PANTHER" id="PTHR46088:SF1">
    <property type="entry name" value="TUBULIN--TYROSINE LIGASE-LIKE PROTEIN 12"/>
    <property type="match status" value="1"/>
</dbReference>
<evidence type="ECO:0000313" key="2">
    <source>
        <dbReference type="EMBL" id="OQR85372.1"/>
    </source>
</evidence>
<dbReference type="Pfam" id="PF25556">
    <property type="entry name" value="SET_TTL"/>
    <property type="match status" value="1"/>
</dbReference>
<dbReference type="STRING" id="1202772.A0A1V9YI35"/>
<dbReference type="Gene3D" id="3.30.470.20">
    <property type="entry name" value="ATP-grasp fold, B domain"/>
    <property type="match status" value="1"/>
</dbReference>
<dbReference type="OrthoDB" id="60477at2759"/>